<dbReference type="InterPro" id="IPR051085">
    <property type="entry name" value="MB_O-acyltransferase"/>
</dbReference>
<feature type="transmembrane region" description="Helical" evidence="8">
    <location>
        <begin position="419"/>
        <end position="437"/>
    </location>
</feature>
<evidence type="ECO:0000256" key="8">
    <source>
        <dbReference type="SAM" id="Phobius"/>
    </source>
</evidence>
<evidence type="ECO:0000256" key="5">
    <source>
        <dbReference type="ARBA" id="ARBA00022989"/>
    </source>
</evidence>
<feature type="transmembrane region" description="Helical" evidence="8">
    <location>
        <begin position="35"/>
        <end position="61"/>
    </location>
</feature>
<keyword evidence="4 8" id="KW-0812">Transmembrane</keyword>
<feature type="transmembrane region" description="Helical" evidence="8">
    <location>
        <begin position="458"/>
        <end position="480"/>
    </location>
</feature>
<evidence type="ECO:0000313" key="9">
    <source>
        <dbReference type="EMBL" id="RNI37492.1"/>
    </source>
</evidence>
<keyword evidence="5 8" id="KW-1133">Transmembrane helix</keyword>
<evidence type="ECO:0000256" key="1">
    <source>
        <dbReference type="ARBA" id="ARBA00004651"/>
    </source>
</evidence>
<feature type="transmembrane region" description="Helical" evidence="8">
    <location>
        <begin position="7"/>
        <end position="29"/>
    </location>
</feature>
<evidence type="ECO:0000256" key="3">
    <source>
        <dbReference type="ARBA" id="ARBA00022475"/>
    </source>
</evidence>
<dbReference type="InterPro" id="IPR028362">
    <property type="entry name" value="AlgI"/>
</dbReference>
<evidence type="ECO:0000256" key="2">
    <source>
        <dbReference type="ARBA" id="ARBA00010323"/>
    </source>
</evidence>
<dbReference type="PANTHER" id="PTHR13285:SF18">
    <property type="entry name" value="PROTEIN-CYSTEINE N-PALMITOYLTRANSFERASE RASP"/>
    <property type="match status" value="1"/>
</dbReference>
<name>A0A3M9NI81_9BACT</name>
<evidence type="ECO:0000256" key="7">
    <source>
        <dbReference type="PIRNR" id="PIRNR016636"/>
    </source>
</evidence>
<feature type="transmembrane region" description="Helical" evidence="8">
    <location>
        <begin position="367"/>
        <end position="391"/>
    </location>
</feature>
<dbReference type="PIRSF" id="PIRSF500217">
    <property type="entry name" value="AlgI"/>
    <property type="match status" value="1"/>
</dbReference>
<dbReference type="InterPro" id="IPR004299">
    <property type="entry name" value="MBOAT_fam"/>
</dbReference>
<dbReference type="EMBL" id="RJJR01000005">
    <property type="protein sequence ID" value="RNI37492.1"/>
    <property type="molecule type" value="Genomic_DNA"/>
</dbReference>
<keyword evidence="7" id="KW-0012">Acyltransferase</keyword>
<dbReference type="Proteomes" id="UP000267223">
    <property type="component" value="Unassembled WGS sequence"/>
</dbReference>
<sequence length="483" mass="56551">MENPNEMLFSSIVYFIFLGCSLLLYYAVVAKWRNYFLTVISALFYMYVDISYIFIIFLIIFVNYYISIKIENAYNKRKRKLFLHLSLFVNLGILVFFKYWNFLIWNLFQFFDLFHFKRTINIPLIELILPLGLSYYVFQTIGYTLDVYRGSSKAEKNFSQFTLFTLFFPKLLVGPIERANHLIPQLKRKIYYNNENIIEGSKRIAWGLFKKLVVADRISIYHASVIGSSQFQSGGTILLACVLYTFQVYADFSGYTDIAIGSARMFGFDLMENFKRPLLAKSVSEFWRRWHISLSSWVNDYIFNPLVFKNRDWGIWGIFYGLIISFVVIGIWHGAAWNYVIFGLLQAIALIYEVITRKARKRISHKLNTILYNTISILVTFSFVTFSLIIFQSTTFNEAINIVERIFINNGPLFYDKPSTLLFMSIGCAILILVDSDREFSILKFSLFSNNNWLIQQVSYALLLIYILLAGVFDGGQFIYFSF</sequence>
<dbReference type="GO" id="GO:0016746">
    <property type="term" value="F:acyltransferase activity"/>
    <property type="evidence" value="ECO:0007669"/>
    <property type="project" value="UniProtKB-KW"/>
</dbReference>
<accession>A0A3M9NI81</accession>
<protein>
    <submittedName>
        <fullName evidence="9">MBOAT family protein</fullName>
    </submittedName>
</protein>
<proteinExistence type="inferred from homology"/>
<organism evidence="9 10">
    <name type="scientific">Hanamia caeni</name>
    <dbReference type="NCBI Taxonomy" id="2294116"/>
    <lineage>
        <taxon>Bacteria</taxon>
        <taxon>Pseudomonadati</taxon>
        <taxon>Bacteroidota</taxon>
        <taxon>Chitinophagia</taxon>
        <taxon>Chitinophagales</taxon>
        <taxon>Chitinophagaceae</taxon>
        <taxon>Hanamia</taxon>
    </lineage>
</organism>
<comment type="caution">
    <text evidence="9">The sequence shown here is derived from an EMBL/GenBank/DDBJ whole genome shotgun (WGS) entry which is preliminary data.</text>
</comment>
<comment type="similarity">
    <text evidence="2 7">Belongs to the membrane-bound acyltransferase family.</text>
</comment>
<dbReference type="PIRSF" id="PIRSF016636">
    <property type="entry name" value="AlgI_DltB"/>
    <property type="match status" value="1"/>
</dbReference>
<dbReference type="GO" id="GO:0042121">
    <property type="term" value="P:alginic acid biosynthetic process"/>
    <property type="evidence" value="ECO:0007669"/>
    <property type="project" value="InterPro"/>
</dbReference>
<evidence type="ECO:0000313" key="10">
    <source>
        <dbReference type="Proteomes" id="UP000267223"/>
    </source>
</evidence>
<gene>
    <name evidence="9" type="ORF">EFY79_08850</name>
</gene>
<evidence type="ECO:0000256" key="6">
    <source>
        <dbReference type="ARBA" id="ARBA00023136"/>
    </source>
</evidence>
<dbReference type="AlphaFoldDB" id="A0A3M9NI81"/>
<keyword evidence="7" id="KW-0808">Transferase</keyword>
<feature type="transmembrane region" description="Helical" evidence="8">
    <location>
        <begin position="81"/>
        <end position="100"/>
    </location>
</feature>
<reference evidence="9 10" key="1">
    <citation type="submission" date="2018-11" db="EMBL/GenBank/DDBJ databases">
        <title>Draft genome sequence of Ferruginibacter sp. BO-59.</title>
        <authorList>
            <person name="Im W.T."/>
        </authorList>
    </citation>
    <scope>NUCLEOTIDE SEQUENCE [LARGE SCALE GENOMIC DNA]</scope>
    <source>
        <strain evidence="9 10">BO-59</strain>
    </source>
</reference>
<dbReference type="InterPro" id="IPR024194">
    <property type="entry name" value="Ac/AlaTfrase_AlgI/DltB"/>
</dbReference>
<dbReference type="GO" id="GO:0005886">
    <property type="term" value="C:plasma membrane"/>
    <property type="evidence" value="ECO:0007669"/>
    <property type="project" value="UniProtKB-SubCell"/>
</dbReference>
<comment type="subcellular location">
    <subcellularLocation>
        <location evidence="1">Cell membrane</location>
        <topology evidence="1">Multi-pass membrane protein</topology>
    </subcellularLocation>
</comment>
<feature type="transmembrane region" description="Helical" evidence="8">
    <location>
        <begin position="337"/>
        <end position="355"/>
    </location>
</feature>
<dbReference type="Pfam" id="PF03062">
    <property type="entry name" value="MBOAT"/>
    <property type="match status" value="1"/>
</dbReference>
<feature type="transmembrane region" description="Helical" evidence="8">
    <location>
        <begin position="120"/>
        <end position="138"/>
    </location>
</feature>
<keyword evidence="3 7" id="KW-1003">Cell membrane</keyword>
<dbReference type="PANTHER" id="PTHR13285">
    <property type="entry name" value="ACYLTRANSFERASE"/>
    <property type="match status" value="1"/>
</dbReference>
<feature type="transmembrane region" description="Helical" evidence="8">
    <location>
        <begin position="313"/>
        <end position="331"/>
    </location>
</feature>
<keyword evidence="10" id="KW-1185">Reference proteome</keyword>
<evidence type="ECO:0000256" key="4">
    <source>
        <dbReference type="ARBA" id="ARBA00022692"/>
    </source>
</evidence>
<keyword evidence="6 7" id="KW-0472">Membrane</keyword>